<organism evidence="4 5">
    <name type="scientific">Diplocloster agilis</name>
    <dbReference type="NCBI Taxonomy" id="2850323"/>
    <lineage>
        <taxon>Bacteria</taxon>
        <taxon>Bacillati</taxon>
        <taxon>Bacillota</taxon>
        <taxon>Clostridia</taxon>
        <taxon>Lachnospirales</taxon>
        <taxon>Lachnospiraceae</taxon>
        <taxon>Diplocloster</taxon>
    </lineage>
</organism>
<evidence type="ECO:0000313" key="4">
    <source>
        <dbReference type="EMBL" id="MBU9739636.1"/>
    </source>
</evidence>
<dbReference type="Pfam" id="PF01408">
    <property type="entry name" value="GFO_IDH_MocA"/>
    <property type="match status" value="1"/>
</dbReference>
<gene>
    <name evidence="4" type="ORF">KTH89_24170</name>
</gene>
<dbReference type="Gene3D" id="3.30.360.10">
    <property type="entry name" value="Dihydrodipicolinate Reductase, domain 2"/>
    <property type="match status" value="1"/>
</dbReference>
<dbReference type="GO" id="GO:0016491">
    <property type="term" value="F:oxidoreductase activity"/>
    <property type="evidence" value="ECO:0007669"/>
    <property type="project" value="UniProtKB-KW"/>
</dbReference>
<dbReference type="Gene3D" id="3.40.50.720">
    <property type="entry name" value="NAD(P)-binding Rossmann-like Domain"/>
    <property type="match status" value="1"/>
</dbReference>
<proteinExistence type="predicted"/>
<dbReference type="Pfam" id="PF22725">
    <property type="entry name" value="GFO_IDH_MocA_C3"/>
    <property type="match status" value="1"/>
</dbReference>
<feature type="domain" description="Gfo/Idh/MocA-like oxidoreductase N-terminal" evidence="2">
    <location>
        <begin position="5"/>
        <end position="124"/>
    </location>
</feature>
<evidence type="ECO:0000256" key="1">
    <source>
        <dbReference type="ARBA" id="ARBA00023002"/>
    </source>
</evidence>
<dbReference type="Proteomes" id="UP000712157">
    <property type="component" value="Unassembled WGS sequence"/>
</dbReference>
<reference evidence="4" key="1">
    <citation type="submission" date="2021-06" db="EMBL/GenBank/DDBJ databases">
        <title>Description of novel taxa of the family Lachnospiraceae.</title>
        <authorList>
            <person name="Chaplin A.V."/>
            <person name="Sokolova S.R."/>
            <person name="Pikina A.P."/>
            <person name="Korzhanova M."/>
            <person name="Belova V."/>
            <person name="Korostin D."/>
            <person name="Efimov B.A."/>
        </authorList>
    </citation>
    <scope>NUCLEOTIDE SEQUENCE</scope>
    <source>
        <strain evidence="4">ASD5720</strain>
    </source>
</reference>
<dbReference type="InterPro" id="IPR055170">
    <property type="entry name" value="GFO_IDH_MocA-like_dom"/>
</dbReference>
<dbReference type="RefSeq" id="WP_158348657.1">
    <property type="nucleotide sequence ID" value="NZ_JAHQCW010000071.1"/>
</dbReference>
<dbReference type="AlphaFoldDB" id="A0A949NGG7"/>
<evidence type="ECO:0000259" key="2">
    <source>
        <dbReference type="Pfam" id="PF01408"/>
    </source>
</evidence>
<dbReference type="InterPro" id="IPR000683">
    <property type="entry name" value="Gfo/Idh/MocA-like_OxRdtase_N"/>
</dbReference>
<evidence type="ECO:0000259" key="3">
    <source>
        <dbReference type="Pfam" id="PF22725"/>
    </source>
</evidence>
<dbReference type="PANTHER" id="PTHR43818">
    <property type="entry name" value="BCDNA.GH03377"/>
    <property type="match status" value="1"/>
</dbReference>
<keyword evidence="1" id="KW-0560">Oxidoreductase</keyword>
<evidence type="ECO:0000313" key="5">
    <source>
        <dbReference type="Proteomes" id="UP000712157"/>
    </source>
</evidence>
<dbReference type="EMBL" id="JAHQCW010000071">
    <property type="protein sequence ID" value="MBU9739636.1"/>
    <property type="molecule type" value="Genomic_DNA"/>
</dbReference>
<dbReference type="SUPFAM" id="SSF51735">
    <property type="entry name" value="NAD(P)-binding Rossmann-fold domains"/>
    <property type="match status" value="1"/>
</dbReference>
<dbReference type="InterPro" id="IPR036291">
    <property type="entry name" value="NAD(P)-bd_dom_sf"/>
</dbReference>
<dbReference type="SUPFAM" id="SSF55347">
    <property type="entry name" value="Glyceraldehyde-3-phosphate dehydrogenase-like, C-terminal domain"/>
    <property type="match status" value="1"/>
</dbReference>
<feature type="domain" description="GFO/IDH/MocA-like oxidoreductase" evidence="3">
    <location>
        <begin position="134"/>
        <end position="255"/>
    </location>
</feature>
<accession>A0A949NGG7</accession>
<dbReference type="InterPro" id="IPR050463">
    <property type="entry name" value="Gfo/Idh/MocA_oxidrdct_glycsds"/>
</dbReference>
<dbReference type="GO" id="GO:0000166">
    <property type="term" value="F:nucleotide binding"/>
    <property type="evidence" value="ECO:0007669"/>
    <property type="project" value="InterPro"/>
</dbReference>
<comment type="caution">
    <text evidence="4">The sequence shown here is derived from an EMBL/GenBank/DDBJ whole genome shotgun (WGS) entry which is preliminary data.</text>
</comment>
<protein>
    <submittedName>
        <fullName evidence="4">Gfo/Idh/MocA family oxidoreductase</fullName>
    </submittedName>
</protein>
<sequence length="354" mass="39237">MDQVVRWGIIGAGGIARRRTIPALNLISNAQVTAVMDKNEQVLEELREEFGIEYGYTQEAQLLENPDVDAVYIASPVAFHKDQARRVLDAGKHLLIEKPVAMDGRETKELSDYAAGKGLCAGVGMLMRFHGGHMRIKELLREGILGDIVSCRAQLTCWFPKMEGNWRQIKAISGGGALMDMGIHCIDLLRYLLDDEVEKVCGMADHRTFDYEVEDSVSAVLRMHKGAACYIDANFNIPDDAAHCPLEIYGTKGSIIASGTIGQDGKGEILLTLSDSDKGYESSQVRSESGGAQKLDFEHVNMYARQLEEFSNCILNSLPPRTPLTDAVKTMRVVDAIYRSSSEERTVYLKENAW</sequence>
<name>A0A949NGG7_9FIRM</name>
<keyword evidence="5" id="KW-1185">Reference proteome</keyword>
<dbReference type="PANTHER" id="PTHR43818:SF11">
    <property type="entry name" value="BCDNA.GH03377"/>
    <property type="match status" value="1"/>
</dbReference>